<feature type="domain" description="PTS EIIA type-4" evidence="8">
    <location>
        <begin position="1"/>
        <end position="124"/>
    </location>
</feature>
<dbReference type="RefSeq" id="WP_156561013.1">
    <property type="nucleotide sequence ID" value="NZ_CACRTV010000043.1"/>
</dbReference>
<keyword evidence="4" id="KW-0762">Sugar transport</keyword>
<sequence>MYKIIIATHGPLAEAFKSTLKMFTNDIDDVYSVGLTETGVEEFKEKIDNIMKEAYEDGKEILVLADLFGGTPFNTAMLEIKGKYKNVEVIAGINLPLLIEATLLRGGDLKSSMESLKTSAQDAIMIPPSSAVDDDDE</sequence>
<evidence type="ECO:0000256" key="5">
    <source>
        <dbReference type="ARBA" id="ARBA00022679"/>
    </source>
</evidence>
<comment type="subcellular location">
    <subcellularLocation>
        <location evidence="1">Cytoplasm</location>
    </subcellularLocation>
</comment>
<dbReference type="AlphaFoldDB" id="A0A6N3D0U8"/>
<keyword evidence="2" id="KW-0813">Transport</keyword>
<dbReference type="Gene3D" id="3.40.50.510">
    <property type="entry name" value="Phosphotransferase system, mannose-type IIA component"/>
    <property type="match status" value="1"/>
</dbReference>
<dbReference type="InterPro" id="IPR036662">
    <property type="entry name" value="PTS_EIIA_man-typ_sf"/>
</dbReference>
<dbReference type="Pfam" id="PF03610">
    <property type="entry name" value="EIIA-man"/>
    <property type="match status" value="1"/>
</dbReference>
<dbReference type="InterPro" id="IPR051471">
    <property type="entry name" value="Bacterial_PTS_sugar_comp"/>
</dbReference>
<keyword evidence="3" id="KW-0963">Cytoplasm</keyword>
<dbReference type="InterPro" id="IPR004701">
    <property type="entry name" value="PTS_EIIA_man-typ"/>
</dbReference>
<evidence type="ECO:0000256" key="3">
    <source>
        <dbReference type="ARBA" id="ARBA00022490"/>
    </source>
</evidence>
<dbReference type="GO" id="GO:0016301">
    <property type="term" value="F:kinase activity"/>
    <property type="evidence" value="ECO:0007669"/>
    <property type="project" value="UniProtKB-KW"/>
</dbReference>
<evidence type="ECO:0000313" key="9">
    <source>
        <dbReference type="EMBL" id="VYU20431.1"/>
    </source>
</evidence>
<dbReference type="GO" id="GO:0009401">
    <property type="term" value="P:phosphoenolpyruvate-dependent sugar phosphotransferase system"/>
    <property type="evidence" value="ECO:0007669"/>
    <property type="project" value="UniProtKB-KW"/>
</dbReference>
<name>A0A6N3D0U8_9CLOT</name>
<accession>A0A6N3D0U8</accession>
<evidence type="ECO:0000256" key="1">
    <source>
        <dbReference type="ARBA" id="ARBA00004496"/>
    </source>
</evidence>
<evidence type="ECO:0000256" key="6">
    <source>
        <dbReference type="ARBA" id="ARBA00022683"/>
    </source>
</evidence>
<proteinExistence type="predicted"/>
<evidence type="ECO:0000256" key="7">
    <source>
        <dbReference type="ARBA" id="ARBA00022777"/>
    </source>
</evidence>
<dbReference type="PANTHER" id="PTHR33799:SF1">
    <property type="entry name" value="PTS SYSTEM MANNOSE-SPECIFIC EIIAB COMPONENT-RELATED"/>
    <property type="match status" value="1"/>
</dbReference>
<evidence type="ECO:0000256" key="2">
    <source>
        <dbReference type="ARBA" id="ARBA00022448"/>
    </source>
</evidence>
<gene>
    <name evidence="9" type="primary">manX_2</name>
    <name evidence="9" type="ORF">CPLFYP93_01645</name>
</gene>
<keyword evidence="7" id="KW-0418">Kinase</keyword>
<dbReference type="GO" id="GO:0016020">
    <property type="term" value="C:membrane"/>
    <property type="evidence" value="ECO:0007669"/>
    <property type="project" value="InterPro"/>
</dbReference>
<dbReference type="PROSITE" id="PS51096">
    <property type="entry name" value="PTS_EIIA_TYPE_4"/>
    <property type="match status" value="1"/>
</dbReference>
<keyword evidence="6" id="KW-0598">Phosphotransferase system</keyword>
<protein>
    <submittedName>
        <fullName evidence="9">PTS system mannose-specific EIIAB component</fullName>
    </submittedName>
</protein>
<dbReference type="GO" id="GO:0005737">
    <property type="term" value="C:cytoplasm"/>
    <property type="evidence" value="ECO:0007669"/>
    <property type="project" value="UniProtKB-SubCell"/>
</dbReference>
<dbReference type="SUPFAM" id="SSF53062">
    <property type="entry name" value="PTS system fructose IIA component-like"/>
    <property type="match status" value="1"/>
</dbReference>
<evidence type="ECO:0000259" key="8">
    <source>
        <dbReference type="PROSITE" id="PS51096"/>
    </source>
</evidence>
<dbReference type="CDD" id="cd00006">
    <property type="entry name" value="PTS_IIA_man"/>
    <property type="match status" value="1"/>
</dbReference>
<keyword evidence="5" id="KW-0808">Transferase</keyword>
<evidence type="ECO:0000256" key="4">
    <source>
        <dbReference type="ARBA" id="ARBA00022597"/>
    </source>
</evidence>
<reference evidence="9" key="1">
    <citation type="submission" date="2019-11" db="EMBL/GenBank/DDBJ databases">
        <authorList>
            <person name="Feng L."/>
        </authorList>
    </citation>
    <scope>NUCLEOTIDE SEQUENCE</scope>
    <source>
        <strain evidence="9">CParaputrificumLFYP93</strain>
    </source>
</reference>
<dbReference type="EMBL" id="CACRTV010000043">
    <property type="protein sequence ID" value="VYU20431.1"/>
    <property type="molecule type" value="Genomic_DNA"/>
</dbReference>
<dbReference type="InterPro" id="IPR033887">
    <property type="entry name" value="PTS_IIA_man"/>
</dbReference>
<dbReference type="PANTHER" id="PTHR33799">
    <property type="entry name" value="PTS PERMEASE-RELATED-RELATED"/>
    <property type="match status" value="1"/>
</dbReference>
<organism evidence="9">
    <name type="scientific">Clostridium paraputrificum</name>
    <dbReference type="NCBI Taxonomy" id="29363"/>
    <lineage>
        <taxon>Bacteria</taxon>
        <taxon>Bacillati</taxon>
        <taxon>Bacillota</taxon>
        <taxon>Clostridia</taxon>
        <taxon>Eubacteriales</taxon>
        <taxon>Clostridiaceae</taxon>
        <taxon>Clostridium</taxon>
    </lineage>
</organism>